<accession>A0A163IH34</accession>
<name>A0A163IH34_DIDRA</name>
<keyword evidence="2" id="KW-1185">Reference proteome</keyword>
<dbReference type="EMBL" id="JYNV01000120">
    <property type="protein sequence ID" value="KZM25759.1"/>
    <property type="molecule type" value="Genomic_DNA"/>
</dbReference>
<organism evidence="1 2">
    <name type="scientific">Didymella rabiei</name>
    <name type="common">Chickpea ascochyta blight fungus</name>
    <name type="synonym">Mycosphaerella rabiei</name>
    <dbReference type="NCBI Taxonomy" id="5454"/>
    <lineage>
        <taxon>Eukaryota</taxon>
        <taxon>Fungi</taxon>
        <taxon>Dikarya</taxon>
        <taxon>Ascomycota</taxon>
        <taxon>Pezizomycotina</taxon>
        <taxon>Dothideomycetes</taxon>
        <taxon>Pleosporomycetidae</taxon>
        <taxon>Pleosporales</taxon>
        <taxon>Pleosporineae</taxon>
        <taxon>Didymellaceae</taxon>
        <taxon>Ascochyta</taxon>
    </lineage>
</organism>
<reference evidence="1 2" key="1">
    <citation type="journal article" date="2016" name="Sci. Rep.">
        <title>Draft genome sequencing and secretome analysis of fungal phytopathogen Ascochyta rabiei provides insight into the necrotrophic effector repertoire.</title>
        <authorList>
            <person name="Verma S."/>
            <person name="Gazara R.K."/>
            <person name="Nizam S."/>
            <person name="Parween S."/>
            <person name="Chattopadhyay D."/>
            <person name="Verma P.K."/>
        </authorList>
    </citation>
    <scope>NUCLEOTIDE SEQUENCE [LARGE SCALE GENOMIC DNA]</scope>
    <source>
        <strain evidence="1 2">ArDII</strain>
    </source>
</reference>
<dbReference type="OrthoDB" id="10025998at2759"/>
<evidence type="ECO:0000313" key="1">
    <source>
        <dbReference type="EMBL" id="KZM25759.1"/>
    </source>
</evidence>
<dbReference type="AlphaFoldDB" id="A0A163IH34"/>
<dbReference type="STRING" id="5454.A0A163IH34"/>
<sequence length="436" mass="50265">MVTLIDLLSTTYAPVQAMMLPYLGIAEVVALTRTCKGFGQLLPVLKATAWNIDYQLKKFFGKPKEFRSVLGRCEGLIAGAFARRFFSRFDITCDSIDMHVNHRDELVRYLKDDGYQSIDQSLNSFSKTGAKGEDLLVTFEWSVHSVVGRAFHNAKTTADLNFISWNKAYALSPYSTFVERESFLLTCLVDETGDHLKMLSDEGLKTKTVSWDQRRFQHRRLHDIHMGFDITTRRRRIGDRFSWVLGLDVEGVRSPCTPDAVIETTTFRSYAPWKYTQPWQVANYELDFDENIRHPILKHQYITLGEDTLDEDGSVQFDEFGDRERTSHYARRCEELKDRLDELTLLELTKIPTAGRPPQFATLSASTSELKEAHTTRGGFKLPATWTFYDDEVIAFLEMAWSEQQLIDEHEKHKLRTRFLDNTSGSDQALRDFCGR</sequence>
<proteinExistence type="predicted"/>
<comment type="caution">
    <text evidence="1">The sequence shown here is derived from an EMBL/GenBank/DDBJ whole genome shotgun (WGS) entry which is preliminary data.</text>
</comment>
<dbReference type="Proteomes" id="UP000076837">
    <property type="component" value="Unassembled WGS sequence"/>
</dbReference>
<protein>
    <submittedName>
        <fullName evidence="1">Uncharacterized protein</fullName>
    </submittedName>
</protein>
<gene>
    <name evidence="1" type="ORF">ST47_g3032</name>
</gene>
<evidence type="ECO:0000313" key="2">
    <source>
        <dbReference type="Proteomes" id="UP000076837"/>
    </source>
</evidence>